<keyword evidence="2" id="KW-0175">Coiled coil</keyword>
<evidence type="ECO:0000259" key="4">
    <source>
        <dbReference type="Pfam" id="PF01551"/>
    </source>
</evidence>
<accession>A0ABT9VLV6</accession>
<evidence type="ECO:0000256" key="2">
    <source>
        <dbReference type="SAM" id="Coils"/>
    </source>
</evidence>
<dbReference type="InterPro" id="IPR016047">
    <property type="entry name" value="M23ase_b-sheet_dom"/>
</dbReference>
<dbReference type="Gene3D" id="2.70.70.10">
    <property type="entry name" value="Glucose Permease (Domain IIA)"/>
    <property type="match status" value="1"/>
</dbReference>
<sequence length="414" mass="45987">MKKTFFTWSLAAVVGTSSVFFPLTNQTKAESFEEKQAKIKNERSSVQSDISSKKNEIEKLEAEQDQLDAEIKSLDMKVSETAKKIKEKEEQITKTKAEIESLKKQIAELQMRIDERNDLLKDRAKSLQESGGVISYLDVLLGAQSFSDFVSRISAVTTIVEADKKIIEEHQRDMKMKEEAEAKLNQELTDLSEALKEYEMLKKQLDAQIEEKNKMLKEVAAEHDQAMEDLEELEEQDAFLAEQARIIAEQKREYERRLAEQRKASSSSSTASAPAASSSPAVNASGFIWPTSGYVSSKFGPRDGEFHDGIDIAKSGTVPVYAAASGTVIRAYYSSSYGNVAFISHNINGQVYTTVYAHLNSLGVSSGQKVSQGQFVGYMGNTGRSFGQHLHFEVHKGPWNASKSNAINPLTVLP</sequence>
<proteinExistence type="predicted"/>
<dbReference type="RefSeq" id="WP_419151527.1">
    <property type="nucleotide sequence ID" value="NZ_JAUSTR010000002.1"/>
</dbReference>
<organism evidence="6 7">
    <name type="scientific">Aeribacillus alveayuensis</name>
    <dbReference type="NCBI Taxonomy" id="279215"/>
    <lineage>
        <taxon>Bacteria</taxon>
        <taxon>Bacillati</taxon>
        <taxon>Bacillota</taxon>
        <taxon>Bacilli</taxon>
        <taxon>Bacillales</taxon>
        <taxon>Bacillaceae</taxon>
        <taxon>Aeribacillus</taxon>
    </lineage>
</organism>
<evidence type="ECO:0000313" key="6">
    <source>
        <dbReference type="EMBL" id="MDQ0161954.1"/>
    </source>
</evidence>
<dbReference type="InterPro" id="IPR050570">
    <property type="entry name" value="Cell_wall_metabolism_enzyme"/>
</dbReference>
<keyword evidence="1" id="KW-0732">Signal</keyword>
<evidence type="ECO:0000256" key="1">
    <source>
        <dbReference type="ARBA" id="ARBA00022729"/>
    </source>
</evidence>
<dbReference type="EMBL" id="JAUSTR010000002">
    <property type="protein sequence ID" value="MDQ0161954.1"/>
    <property type="molecule type" value="Genomic_DNA"/>
</dbReference>
<feature type="domain" description="Peptidoglycan hydrolase PcsB coiled-coil" evidence="5">
    <location>
        <begin position="106"/>
        <end position="179"/>
    </location>
</feature>
<dbReference type="CDD" id="cd12797">
    <property type="entry name" value="M23_peptidase"/>
    <property type="match status" value="1"/>
</dbReference>
<feature type="coiled-coil region" evidence="2">
    <location>
        <begin position="43"/>
        <end position="119"/>
    </location>
</feature>
<dbReference type="Pfam" id="PF01551">
    <property type="entry name" value="Peptidase_M23"/>
    <property type="match status" value="1"/>
</dbReference>
<gene>
    <name evidence="6" type="ORF">J2S06_001028</name>
</gene>
<dbReference type="PANTHER" id="PTHR21666:SF270">
    <property type="entry name" value="MUREIN HYDROLASE ACTIVATOR ENVC"/>
    <property type="match status" value="1"/>
</dbReference>
<dbReference type="PANTHER" id="PTHR21666">
    <property type="entry name" value="PEPTIDASE-RELATED"/>
    <property type="match status" value="1"/>
</dbReference>
<protein>
    <submittedName>
        <fullName evidence="6">Peptidoglycan hydrolase CwlO-like protein</fullName>
    </submittedName>
</protein>
<comment type="caution">
    <text evidence="6">The sequence shown here is derived from an EMBL/GenBank/DDBJ whole genome shotgun (WGS) entry which is preliminary data.</text>
</comment>
<feature type="region of interest" description="Disordered" evidence="3">
    <location>
        <begin position="257"/>
        <end position="281"/>
    </location>
</feature>
<name>A0ABT9VLV6_9BACI</name>
<keyword evidence="7" id="KW-1185">Reference proteome</keyword>
<feature type="domain" description="M23ase beta-sheet core" evidence="4">
    <location>
        <begin position="306"/>
        <end position="407"/>
    </location>
</feature>
<evidence type="ECO:0000256" key="3">
    <source>
        <dbReference type="SAM" id="MobiDB-lite"/>
    </source>
</evidence>
<feature type="compositionally biased region" description="Low complexity" evidence="3">
    <location>
        <begin position="264"/>
        <end position="281"/>
    </location>
</feature>
<reference evidence="6 7" key="1">
    <citation type="submission" date="2023-07" db="EMBL/GenBank/DDBJ databases">
        <title>Genomic Encyclopedia of Type Strains, Phase IV (KMG-IV): sequencing the most valuable type-strain genomes for metagenomic binning, comparative biology and taxonomic classification.</title>
        <authorList>
            <person name="Goeker M."/>
        </authorList>
    </citation>
    <scope>NUCLEOTIDE SEQUENCE [LARGE SCALE GENOMIC DNA]</scope>
    <source>
        <strain evidence="6 7">DSM 19092</strain>
    </source>
</reference>
<dbReference type="Proteomes" id="UP001225646">
    <property type="component" value="Unassembled WGS sequence"/>
</dbReference>
<evidence type="ECO:0000259" key="5">
    <source>
        <dbReference type="Pfam" id="PF24568"/>
    </source>
</evidence>
<evidence type="ECO:0000313" key="7">
    <source>
        <dbReference type="Proteomes" id="UP001225646"/>
    </source>
</evidence>
<dbReference type="Pfam" id="PF24568">
    <property type="entry name" value="CC_PcsB"/>
    <property type="match status" value="1"/>
</dbReference>
<dbReference type="InterPro" id="IPR057309">
    <property type="entry name" value="PcsB_CC"/>
</dbReference>
<dbReference type="InterPro" id="IPR011055">
    <property type="entry name" value="Dup_hybrid_motif"/>
</dbReference>
<dbReference type="Gene3D" id="6.10.250.3150">
    <property type="match status" value="1"/>
</dbReference>
<dbReference type="SUPFAM" id="SSF51261">
    <property type="entry name" value="Duplicated hybrid motif"/>
    <property type="match status" value="1"/>
</dbReference>